<dbReference type="PANTHER" id="PTHR13778:SF47">
    <property type="entry name" value="LIPOPOLYSACCHARIDE 1,3-GALACTOSYLTRANSFERASE"/>
    <property type="match status" value="1"/>
</dbReference>
<proteinExistence type="predicted"/>
<keyword evidence="5" id="KW-1185">Reference proteome</keyword>
<organism evidence="4 5">
    <name type="scientific">Sphingobacterium micropteri</name>
    <dbReference type="NCBI Taxonomy" id="2763501"/>
    <lineage>
        <taxon>Bacteria</taxon>
        <taxon>Pseudomonadati</taxon>
        <taxon>Bacteroidota</taxon>
        <taxon>Sphingobacteriia</taxon>
        <taxon>Sphingobacteriales</taxon>
        <taxon>Sphingobacteriaceae</taxon>
        <taxon>Sphingobacterium</taxon>
    </lineage>
</organism>
<keyword evidence="2" id="KW-0808">Transferase</keyword>
<dbReference type="InterPro" id="IPR029044">
    <property type="entry name" value="Nucleotide-diphossugar_trans"/>
</dbReference>
<reference evidence="4 5" key="1">
    <citation type="submission" date="2020-08" db="EMBL/GenBank/DDBJ databases">
        <title>Sphingobacterium sp. DN00404 isolated from aquaculture water.</title>
        <authorList>
            <person name="Zhang M."/>
        </authorList>
    </citation>
    <scope>NUCLEOTIDE SEQUENCE [LARGE SCALE GENOMIC DNA]</scope>
    <source>
        <strain evidence="4 5">DN00404</strain>
    </source>
</reference>
<comment type="caution">
    <text evidence="4">The sequence shown here is derived from an EMBL/GenBank/DDBJ whole genome shotgun (WGS) entry which is preliminary data.</text>
</comment>
<name>A0ABR7YLN6_9SPHI</name>
<accession>A0ABR7YLN6</accession>
<dbReference type="PANTHER" id="PTHR13778">
    <property type="entry name" value="GLYCOSYLTRANSFERASE 8 DOMAIN-CONTAINING PROTEIN"/>
    <property type="match status" value="1"/>
</dbReference>
<dbReference type="Gene3D" id="3.90.550.10">
    <property type="entry name" value="Spore Coat Polysaccharide Biosynthesis Protein SpsA, Chain A"/>
    <property type="match status" value="1"/>
</dbReference>
<dbReference type="SUPFAM" id="SSF53448">
    <property type="entry name" value="Nucleotide-diphospho-sugar transferases"/>
    <property type="match status" value="1"/>
</dbReference>
<protein>
    <submittedName>
        <fullName evidence="4">Glycosyltransferase family 8 protein</fullName>
    </submittedName>
</protein>
<gene>
    <name evidence="4" type="ORF">H8B06_05310</name>
</gene>
<dbReference type="Pfam" id="PF01501">
    <property type="entry name" value="Glyco_transf_8"/>
    <property type="match status" value="1"/>
</dbReference>
<dbReference type="InterPro" id="IPR002495">
    <property type="entry name" value="Glyco_trans_8"/>
</dbReference>
<keyword evidence="3" id="KW-0479">Metal-binding</keyword>
<dbReference type="EMBL" id="JACOIK010000003">
    <property type="protein sequence ID" value="MBD1432236.1"/>
    <property type="molecule type" value="Genomic_DNA"/>
</dbReference>
<evidence type="ECO:0000313" key="5">
    <source>
        <dbReference type="Proteomes" id="UP000602759"/>
    </source>
</evidence>
<dbReference type="InterPro" id="IPR050748">
    <property type="entry name" value="Glycosyltrans_8_dom-fam"/>
</dbReference>
<keyword evidence="1" id="KW-0328">Glycosyltransferase</keyword>
<evidence type="ECO:0000256" key="3">
    <source>
        <dbReference type="ARBA" id="ARBA00022723"/>
    </source>
</evidence>
<dbReference type="CDD" id="cd04194">
    <property type="entry name" value="GT8_A4GalT_like"/>
    <property type="match status" value="1"/>
</dbReference>
<dbReference type="RefSeq" id="WP_190993261.1">
    <property type="nucleotide sequence ID" value="NZ_JACOIK010000003.1"/>
</dbReference>
<sequence>MKKIPVVFCFDDNLLIPAGVSITSLLENADSNTFYDIFILHDDQAIYPASGFLERLYERYKNTKITYRSVGNQFRDAFEIRGITIPAYYRLLIPDLIPEYDKIMYHDVDVIFRHDLSDIYEKTDMSDYYMAGVLSPGLFNKKVTERRVGLGLDPRNYILSGNLILNSALLREDKVVFRFKEEAKNNHVHQDMDVINLVCKGKVKILSPIFCGTIELFKLAIHKTKQSVYNLEELHDMQQQGIIHYNGPKPWKSWCPNFDIWWEYHRKSIYYDSKFYFNFFYDKLEEYDRLSLWQRVKLLVRYFKTRGIKK</sequence>
<evidence type="ECO:0000256" key="1">
    <source>
        <dbReference type="ARBA" id="ARBA00022676"/>
    </source>
</evidence>
<evidence type="ECO:0000256" key="2">
    <source>
        <dbReference type="ARBA" id="ARBA00022679"/>
    </source>
</evidence>
<evidence type="ECO:0000313" key="4">
    <source>
        <dbReference type="EMBL" id="MBD1432236.1"/>
    </source>
</evidence>
<dbReference type="Proteomes" id="UP000602759">
    <property type="component" value="Unassembled WGS sequence"/>
</dbReference>